<dbReference type="PROSITE" id="PS50110">
    <property type="entry name" value="RESPONSE_REGULATORY"/>
    <property type="match status" value="1"/>
</dbReference>
<feature type="modified residue" description="4-aspartylphosphate" evidence="2">
    <location>
        <position position="58"/>
    </location>
</feature>
<dbReference type="InterPro" id="IPR051015">
    <property type="entry name" value="EvgA-like"/>
</dbReference>
<keyword evidence="2" id="KW-0597">Phosphoprotein</keyword>
<dbReference type="Pfam" id="PF00072">
    <property type="entry name" value="Response_reg"/>
    <property type="match status" value="1"/>
</dbReference>
<dbReference type="RefSeq" id="WP_014217153.1">
    <property type="nucleotide sequence ID" value="NZ_LWBO01000084.1"/>
</dbReference>
<gene>
    <name evidence="4" type="ORF">A4D02_17260</name>
</gene>
<proteinExistence type="predicted"/>
<dbReference type="Proteomes" id="UP000192277">
    <property type="component" value="Unassembled WGS sequence"/>
</dbReference>
<dbReference type="EMBL" id="LWBO01000084">
    <property type="protein sequence ID" value="OQP39084.1"/>
    <property type="molecule type" value="Genomic_DNA"/>
</dbReference>
<dbReference type="Gene3D" id="3.40.50.2300">
    <property type="match status" value="1"/>
</dbReference>
<dbReference type="SUPFAM" id="SSF46894">
    <property type="entry name" value="C-terminal effector domain of the bipartite response regulators"/>
    <property type="match status" value="1"/>
</dbReference>
<name>A0ABX3NLL3_9BACT</name>
<reference evidence="4 5" key="1">
    <citation type="submission" date="2016-04" db="EMBL/GenBank/DDBJ databases">
        <authorList>
            <person name="Chen L."/>
            <person name="Zhuang W."/>
            <person name="Wang G."/>
        </authorList>
    </citation>
    <scope>NUCLEOTIDE SEQUENCE [LARGE SCALE GENOMIC DNA]</scope>
    <source>
        <strain evidence="5">GR20</strain>
    </source>
</reference>
<keyword evidence="5" id="KW-1185">Reference proteome</keyword>
<comment type="caution">
    <text evidence="4">The sequence shown here is derived from an EMBL/GenBank/DDBJ whole genome shotgun (WGS) entry which is preliminary data.</text>
</comment>
<dbReference type="SMART" id="SM00448">
    <property type="entry name" value="REC"/>
    <property type="match status" value="1"/>
</dbReference>
<dbReference type="SUPFAM" id="SSF52172">
    <property type="entry name" value="CheY-like"/>
    <property type="match status" value="1"/>
</dbReference>
<evidence type="ECO:0000256" key="2">
    <source>
        <dbReference type="PROSITE-ProRule" id="PRU00169"/>
    </source>
</evidence>
<dbReference type="CDD" id="cd17535">
    <property type="entry name" value="REC_NarL-like"/>
    <property type="match status" value="1"/>
</dbReference>
<protein>
    <recommendedName>
        <fullName evidence="3">Response regulatory domain-containing protein</fullName>
    </recommendedName>
</protein>
<evidence type="ECO:0000256" key="1">
    <source>
        <dbReference type="ARBA" id="ARBA00023125"/>
    </source>
</evidence>
<keyword evidence="1" id="KW-0238">DNA-binding</keyword>
<dbReference type="InterPro" id="IPR058245">
    <property type="entry name" value="NreC/VraR/RcsB-like_REC"/>
</dbReference>
<accession>A0ABX3NLL3</accession>
<dbReference type="PANTHER" id="PTHR45566:SF1">
    <property type="entry name" value="HTH-TYPE TRANSCRIPTIONAL REGULATOR YHJB-RELATED"/>
    <property type="match status" value="1"/>
</dbReference>
<dbReference type="InterPro" id="IPR011006">
    <property type="entry name" value="CheY-like_superfamily"/>
</dbReference>
<dbReference type="PANTHER" id="PTHR45566">
    <property type="entry name" value="HTH-TYPE TRANSCRIPTIONAL REGULATOR YHJB-RELATED"/>
    <property type="match status" value="1"/>
</dbReference>
<dbReference type="InterPro" id="IPR016032">
    <property type="entry name" value="Sig_transdc_resp-reg_C-effctor"/>
</dbReference>
<dbReference type="InterPro" id="IPR001789">
    <property type="entry name" value="Sig_transdc_resp-reg_receiver"/>
</dbReference>
<feature type="domain" description="Response regulatory" evidence="3">
    <location>
        <begin position="7"/>
        <end position="123"/>
    </location>
</feature>
<evidence type="ECO:0000313" key="4">
    <source>
        <dbReference type="EMBL" id="OQP39084.1"/>
    </source>
</evidence>
<sequence length="217" mass="24955">MNDLNISLAIADDHRAVRQAFRNAFSRFGFLSVAFEAENGKDLIAELSRQQPDVVLLDIKMPEVNGIEALKIIHEKFPTVKILILTAYFDEVYVAECLQYGINGYLTKNMDILDIVNAIKMAFNNEVYLTNLLMDSHLKSYIVKHKKNMNTVLPEFTCEELKILELMKLEKTTDEISHIMHLSKRSIELKRDKMKEKANVKTIGGLLLYCLKRGFIE</sequence>
<evidence type="ECO:0000259" key="3">
    <source>
        <dbReference type="PROSITE" id="PS50110"/>
    </source>
</evidence>
<organism evidence="4 5">
    <name type="scientific">Niastella koreensis</name>
    <dbReference type="NCBI Taxonomy" id="354356"/>
    <lineage>
        <taxon>Bacteria</taxon>
        <taxon>Pseudomonadati</taxon>
        <taxon>Bacteroidota</taxon>
        <taxon>Chitinophagia</taxon>
        <taxon>Chitinophagales</taxon>
        <taxon>Chitinophagaceae</taxon>
        <taxon>Niastella</taxon>
    </lineage>
</organism>
<evidence type="ECO:0000313" key="5">
    <source>
        <dbReference type="Proteomes" id="UP000192277"/>
    </source>
</evidence>